<keyword evidence="8" id="KW-1185">Reference proteome</keyword>
<dbReference type="Proteomes" id="UP000031368">
    <property type="component" value="Plasmid pRgalR602c"/>
</dbReference>
<dbReference type="EMBL" id="CP006880">
    <property type="protein sequence ID" value="AJD46134.1"/>
    <property type="molecule type" value="Genomic_DNA"/>
</dbReference>
<feature type="transmembrane region" description="Helical" evidence="5">
    <location>
        <begin position="111"/>
        <end position="130"/>
    </location>
</feature>
<evidence type="ECO:0000256" key="5">
    <source>
        <dbReference type="SAM" id="Phobius"/>
    </source>
</evidence>
<proteinExistence type="predicted"/>
<name>A0A0B4XDS2_9HYPH</name>
<evidence type="ECO:0000256" key="2">
    <source>
        <dbReference type="ARBA" id="ARBA00022692"/>
    </source>
</evidence>
<comment type="subcellular location">
    <subcellularLocation>
        <location evidence="1">Membrane</location>
        <topology evidence="1">Multi-pass membrane protein</topology>
    </subcellularLocation>
</comment>
<keyword evidence="7" id="KW-0614">Plasmid</keyword>
<evidence type="ECO:0000313" key="8">
    <source>
        <dbReference type="Proteomes" id="UP000031368"/>
    </source>
</evidence>
<dbReference type="Pfam" id="PF07298">
    <property type="entry name" value="NnrU"/>
    <property type="match status" value="1"/>
</dbReference>
<dbReference type="RefSeq" id="WP_040116704.1">
    <property type="nucleotide sequence ID" value="NZ_CP006880.1"/>
</dbReference>
<dbReference type="GO" id="GO:0016020">
    <property type="term" value="C:membrane"/>
    <property type="evidence" value="ECO:0007669"/>
    <property type="project" value="UniProtKB-SubCell"/>
</dbReference>
<evidence type="ECO:0000256" key="3">
    <source>
        <dbReference type="ARBA" id="ARBA00022989"/>
    </source>
</evidence>
<feature type="transmembrane region" description="Helical" evidence="5">
    <location>
        <begin position="196"/>
        <end position="217"/>
    </location>
</feature>
<protein>
    <submittedName>
        <fullName evidence="7">NnrU family protein</fullName>
    </submittedName>
</protein>
<gene>
    <name evidence="7" type="ORF">RGR602_PC02113</name>
</gene>
<dbReference type="AlphaFoldDB" id="A0A0B4XDS2"/>
<feature type="domain" description="NnrU" evidence="6">
    <location>
        <begin position="4"/>
        <end position="221"/>
    </location>
</feature>
<dbReference type="InterPro" id="IPR009915">
    <property type="entry name" value="NnrU_dom"/>
</dbReference>
<feature type="transmembrane region" description="Helical" evidence="5">
    <location>
        <begin position="137"/>
        <end position="154"/>
    </location>
</feature>
<feature type="transmembrane region" description="Helical" evidence="5">
    <location>
        <begin position="35"/>
        <end position="56"/>
    </location>
</feature>
<keyword evidence="3 5" id="KW-1133">Transmembrane helix</keyword>
<feature type="transmembrane region" description="Helical" evidence="5">
    <location>
        <begin position="68"/>
        <end position="91"/>
    </location>
</feature>
<evidence type="ECO:0000256" key="4">
    <source>
        <dbReference type="ARBA" id="ARBA00023136"/>
    </source>
</evidence>
<evidence type="ECO:0000256" key="1">
    <source>
        <dbReference type="ARBA" id="ARBA00004141"/>
    </source>
</evidence>
<sequence length="226" mass="24141">MQELAAAFAVFIALHSIPAIPALRSRIIGVVGRPAYFVIYSIVSTAVLAWVFRAALMLDYIPLWEFQPWQAIMPFVFAPLGIFLVIAGLMSNNPLSISLARGSTLGAVASITRHPVLWGFFLWAVGHVIVNGDLRSLLLFGGFALFAIGSVPMAEKRARRRLGAGWAVVAAGTSNVPLLGILTGNVRPRFDMRLGAAALATAALTAWLLMAGHSYLFGADPLSLLG</sequence>
<reference evidence="7 8" key="1">
    <citation type="submission" date="2013-11" db="EMBL/GenBank/DDBJ databases">
        <title>Complete genome sequence of Rhizobium gallicum bv. gallicum R602.</title>
        <authorList>
            <person name="Bustos P."/>
            <person name="Santamaria R.I."/>
            <person name="Lozano L."/>
            <person name="Acosta J.L."/>
            <person name="Ormeno-Orrillo E."/>
            <person name="Rogel M.A."/>
            <person name="Romero D."/>
            <person name="Cevallos M.A."/>
            <person name="Martinez-Romero E."/>
            <person name="Gonzalez V."/>
        </authorList>
    </citation>
    <scope>NUCLEOTIDE SEQUENCE [LARGE SCALE GENOMIC DNA]</scope>
    <source>
        <strain evidence="7 8">R602</strain>
        <plasmid evidence="7 8">pRgalR602c</plasmid>
    </source>
</reference>
<keyword evidence="4 5" id="KW-0472">Membrane</keyword>
<dbReference type="KEGG" id="rga:RGR602_PC02113"/>
<organism evidence="7 8">
    <name type="scientific">Rhizobium gallicum bv. gallicum R602sp</name>
    <dbReference type="NCBI Taxonomy" id="1041138"/>
    <lineage>
        <taxon>Bacteria</taxon>
        <taxon>Pseudomonadati</taxon>
        <taxon>Pseudomonadota</taxon>
        <taxon>Alphaproteobacteria</taxon>
        <taxon>Hyphomicrobiales</taxon>
        <taxon>Rhizobiaceae</taxon>
        <taxon>Rhizobium/Agrobacterium group</taxon>
        <taxon>Rhizobium</taxon>
    </lineage>
</organism>
<evidence type="ECO:0000313" key="7">
    <source>
        <dbReference type="EMBL" id="AJD46134.1"/>
    </source>
</evidence>
<dbReference type="HOGENOM" id="CLU_104582_1_0_5"/>
<evidence type="ECO:0000259" key="6">
    <source>
        <dbReference type="Pfam" id="PF07298"/>
    </source>
</evidence>
<keyword evidence="2 5" id="KW-0812">Transmembrane</keyword>
<geneLocation type="plasmid" evidence="7 8">
    <name>pRgalR602c</name>
</geneLocation>
<feature type="transmembrane region" description="Helical" evidence="5">
    <location>
        <begin position="166"/>
        <end position="184"/>
    </location>
</feature>
<accession>A0A0B4XDS2</accession>